<dbReference type="SUPFAM" id="SSF56219">
    <property type="entry name" value="DNase I-like"/>
    <property type="match status" value="1"/>
</dbReference>
<keyword evidence="2" id="KW-1185">Reference proteome</keyword>
<reference evidence="1 2" key="1">
    <citation type="journal article" date="2018" name="Front. Plant Sci.">
        <title>Red Clover (Trifolium pratense) and Zigzag Clover (T. medium) - A Picture of Genomic Similarities and Differences.</title>
        <authorList>
            <person name="Dluhosova J."/>
            <person name="Istvanek J."/>
            <person name="Nedelnik J."/>
            <person name="Repkova J."/>
        </authorList>
    </citation>
    <scope>NUCLEOTIDE SEQUENCE [LARGE SCALE GENOMIC DNA]</scope>
    <source>
        <strain evidence="2">cv. 10/8</strain>
        <tissue evidence="1">Leaf</tissue>
    </source>
</reference>
<evidence type="ECO:0000313" key="2">
    <source>
        <dbReference type="Proteomes" id="UP000265520"/>
    </source>
</evidence>
<feature type="non-terminal residue" evidence="1">
    <location>
        <position position="1"/>
    </location>
</feature>
<dbReference type="Gene3D" id="3.60.10.10">
    <property type="entry name" value="Endonuclease/exonuclease/phosphatase"/>
    <property type="match status" value="1"/>
</dbReference>
<dbReference type="InterPro" id="IPR036691">
    <property type="entry name" value="Endo/exonu/phosph_ase_sf"/>
</dbReference>
<comment type="caution">
    <text evidence="1">The sequence shown here is derived from an EMBL/GenBank/DDBJ whole genome shotgun (WGS) entry which is preliminary data.</text>
</comment>
<protein>
    <recommendedName>
        <fullName evidence="3">Cysteine-rich receptor-like protein kinase</fullName>
    </recommendedName>
</protein>
<sequence length="110" mass="12680">YFLADKKALWGRMIHLKGILGGDNWCVVRDFNSVLTTSERKGVSGESLRVVNNEIREFNDFVGEMGLLDLPLLGRRYTWFQPNGGAMSRLDRFLISDGWWDLWGEPSQWA</sequence>
<dbReference type="EMBL" id="LXQA010226567">
    <property type="protein sequence ID" value="MCI35740.1"/>
    <property type="molecule type" value="Genomic_DNA"/>
</dbReference>
<dbReference type="Proteomes" id="UP000265520">
    <property type="component" value="Unassembled WGS sequence"/>
</dbReference>
<dbReference type="AlphaFoldDB" id="A0A392RIY5"/>
<proteinExistence type="predicted"/>
<accession>A0A392RIY5</accession>
<evidence type="ECO:0000313" key="1">
    <source>
        <dbReference type="EMBL" id="MCI35740.1"/>
    </source>
</evidence>
<dbReference type="PANTHER" id="PTHR33710">
    <property type="entry name" value="BNAC02G09200D PROTEIN"/>
    <property type="match status" value="1"/>
</dbReference>
<dbReference type="PANTHER" id="PTHR33710:SF64">
    <property type="entry name" value="ENDONUCLEASE_EXONUCLEASE_PHOSPHATASE DOMAIN-CONTAINING PROTEIN"/>
    <property type="match status" value="1"/>
</dbReference>
<name>A0A392RIY5_9FABA</name>
<evidence type="ECO:0008006" key="3">
    <source>
        <dbReference type="Google" id="ProtNLM"/>
    </source>
</evidence>
<organism evidence="1 2">
    <name type="scientific">Trifolium medium</name>
    <dbReference type="NCBI Taxonomy" id="97028"/>
    <lineage>
        <taxon>Eukaryota</taxon>
        <taxon>Viridiplantae</taxon>
        <taxon>Streptophyta</taxon>
        <taxon>Embryophyta</taxon>
        <taxon>Tracheophyta</taxon>
        <taxon>Spermatophyta</taxon>
        <taxon>Magnoliopsida</taxon>
        <taxon>eudicotyledons</taxon>
        <taxon>Gunneridae</taxon>
        <taxon>Pentapetalae</taxon>
        <taxon>rosids</taxon>
        <taxon>fabids</taxon>
        <taxon>Fabales</taxon>
        <taxon>Fabaceae</taxon>
        <taxon>Papilionoideae</taxon>
        <taxon>50 kb inversion clade</taxon>
        <taxon>NPAAA clade</taxon>
        <taxon>Hologalegina</taxon>
        <taxon>IRL clade</taxon>
        <taxon>Trifolieae</taxon>
        <taxon>Trifolium</taxon>
    </lineage>
</organism>